<dbReference type="EMBL" id="AP018005">
    <property type="protein sequence ID" value="BBB14648.1"/>
    <property type="molecule type" value="Genomic_DNA"/>
</dbReference>
<dbReference type="Proteomes" id="UP000282483">
    <property type="component" value="Chromosome"/>
</dbReference>
<evidence type="ECO:0000313" key="1">
    <source>
        <dbReference type="EMBL" id="BBB14648.1"/>
    </source>
</evidence>
<dbReference type="KEGG" id="rvi:RVIR1_01070"/>
<reference evidence="1 2" key="1">
    <citation type="submission" date="2017-03" db="EMBL/GenBank/DDBJ databases">
        <title>The genome sequence of Candidatus Rickettsiella viridis.</title>
        <authorList>
            <person name="Nikoh N."/>
            <person name="Tsuchida T."/>
            <person name="Yamaguchi K."/>
            <person name="Maeda T."/>
            <person name="Shigenobu S."/>
            <person name="Fukatsu T."/>
        </authorList>
    </citation>
    <scope>NUCLEOTIDE SEQUENCE [LARGE SCALE GENOMIC DNA]</scope>
    <source>
        <strain evidence="1 2">Ap-RA04</strain>
    </source>
</reference>
<proteinExistence type="predicted"/>
<gene>
    <name evidence="1" type="ORF">RVIR1_01070</name>
</gene>
<sequence length="50" mass="5676">MGFRQDAAKKSSCRVYNIHEDCEPSGNTAENSSAKNTVLINKRINLWKHI</sequence>
<name>A0A2Z5UT84_9COXI</name>
<dbReference type="AlphaFoldDB" id="A0A2Z5UT84"/>
<organism evidence="1 2">
    <name type="scientific">Candidatus Rickettsiella viridis</name>
    <dbReference type="NCBI Taxonomy" id="676208"/>
    <lineage>
        <taxon>Bacteria</taxon>
        <taxon>Pseudomonadati</taxon>
        <taxon>Pseudomonadota</taxon>
        <taxon>Gammaproteobacteria</taxon>
        <taxon>Legionellales</taxon>
        <taxon>Coxiellaceae</taxon>
        <taxon>Rickettsiella</taxon>
    </lineage>
</organism>
<evidence type="ECO:0000313" key="2">
    <source>
        <dbReference type="Proteomes" id="UP000282483"/>
    </source>
</evidence>
<accession>A0A2Z5UT84</accession>
<keyword evidence="2" id="KW-1185">Reference proteome</keyword>
<protein>
    <submittedName>
        <fullName evidence="1">Uncharacterized protein</fullName>
    </submittedName>
</protein>